<dbReference type="GO" id="GO:0051082">
    <property type="term" value="F:unfolded protein binding"/>
    <property type="evidence" value="ECO:0007669"/>
    <property type="project" value="InterPro"/>
</dbReference>
<dbReference type="GO" id="GO:0050821">
    <property type="term" value="P:protein stabilization"/>
    <property type="evidence" value="ECO:0007669"/>
    <property type="project" value="TreeGrafter"/>
</dbReference>
<name>A0A420XHU9_9PAST</name>
<proteinExistence type="inferred from homology"/>
<keyword evidence="2 4" id="KW-0732">Signal</keyword>
<evidence type="ECO:0000256" key="1">
    <source>
        <dbReference type="ARBA" id="ARBA00009091"/>
    </source>
</evidence>
<organism evidence="5 6">
    <name type="scientific">Otariodibacter oris</name>
    <dbReference type="NCBI Taxonomy" id="1032623"/>
    <lineage>
        <taxon>Bacteria</taxon>
        <taxon>Pseudomonadati</taxon>
        <taxon>Pseudomonadota</taxon>
        <taxon>Gammaproteobacteria</taxon>
        <taxon>Pasteurellales</taxon>
        <taxon>Pasteurellaceae</taxon>
        <taxon>Otariodibacter</taxon>
    </lineage>
</organism>
<dbReference type="SUPFAM" id="SSF111384">
    <property type="entry name" value="OmpH-like"/>
    <property type="match status" value="2"/>
</dbReference>
<dbReference type="Gene3D" id="3.30.910.20">
    <property type="entry name" value="Skp domain"/>
    <property type="match status" value="2"/>
</dbReference>
<sequence>MKNLFKTATITTVMALSINVAHADEKIGFADPNYLLQNHPLMVELNAKVDSFMQETKEKFQPEENELTKEEESLIAERDKIDADASKLREEQTSVEKSLKKKVDALEKDAPRLRSKDIQARQKVINDESKAFQDKVEALQKREAEFSKKAEAFQIKVSDLQTKLAEEQEKANAMISREDQQKAVDDINNTIKSIADSKGYTLVLLPSAALYAKNESVDITEEILAEIKKHTPAKAQGK</sequence>
<feature type="coiled-coil region" evidence="3">
    <location>
        <begin position="71"/>
        <end position="116"/>
    </location>
</feature>
<dbReference type="PANTHER" id="PTHR35089:SF1">
    <property type="entry name" value="CHAPERONE PROTEIN SKP"/>
    <property type="match status" value="1"/>
</dbReference>
<dbReference type="PANTHER" id="PTHR35089">
    <property type="entry name" value="CHAPERONE PROTEIN SKP"/>
    <property type="match status" value="1"/>
</dbReference>
<comment type="caution">
    <text evidence="5">The sequence shown here is derived from an EMBL/GenBank/DDBJ whole genome shotgun (WGS) entry which is preliminary data.</text>
</comment>
<feature type="chain" id="PRO_5019375124" evidence="4">
    <location>
        <begin position="24"/>
        <end position="238"/>
    </location>
</feature>
<dbReference type="OrthoDB" id="5675854at2"/>
<dbReference type="GO" id="GO:0005829">
    <property type="term" value="C:cytosol"/>
    <property type="evidence" value="ECO:0007669"/>
    <property type="project" value="TreeGrafter"/>
</dbReference>
<dbReference type="Pfam" id="PF03938">
    <property type="entry name" value="OmpH"/>
    <property type="match status" value="1"/>
</dbReference>
<evidence type="ECO:0000313" key="6">
    <source>
        <dbReference type="Proteomes" id="UP000280099"/>
    </source>
</evidence>
<dbReference type="Proteomes" id="UP000280099">
    <property type="component" value="Unassembled WGS sequence"/>
</dbReference>
<evidence type="ECO:0000256" key="3">
    <source>
        <dbReference type="SAM" id="Coils"/>
    </source>
</evidence>
<dbReference type="InterPro" id="IPR005632">
    <property type="entry name" value="Chaperone_Skp"/>
</dbReference>
<gene>
    <name evidence="5" type="ORF">DES31_0236</name>
</gene>
<feature type="signal peptide" evidence="4">
    <location>
        <begin position="1"/>
        <end position="23"/>
    </location>
</feature>
<accession>A0A420XHU9</accession>
<reference evidence="5 6" key="1">
    <citation type="submission" date="2018-10" db="EMBL/GenBank/DDBJ databases">
        <title>Genomic Encyclopedia of Type Strains, Phase IV (KMG-IV): sequencing the most valuable type-strain genomes for metagenomic binning, comparative biology and taxonomic classification.</title>
        <authorList>
            <person name="Goeker M."/>
        </authorList>
    </citation>
    <scope>NUCLEOTIDE SEQUENCE [LARGE SCALE GENOMIC DNA]</scope>
    <source>
        <strain evidence="5 6">DSM 23800</strain>
    </source>
</reference>
<protein>
    <submittedName>
        <fullName evidence="5">Periplasmic chaperone for outer membrane proteins Skp</fullName>
    </submittedName>
</protein>
<evidence type="ECO:0000313" key="5">
    <source>
        <dbReference type="EMBL" id="RKR76927.1"/>
    </source>
</evidence>
<evidence type="ECO:0000256" key="4">
    <source>
        <dbReference type="SAM" id="SignalP"/>
    </source>
</evidence>
<dbReference type="SMART" id="SM00935">
    <property type="entry name" value="OmpH"/>
    <property type="match status" value="1"/>
</dbReference>
<dbReference type="InterPro" id="IPR024930">
    <property type="entry name" value="Skp_dom_sf"/>
</dbReference>
<keyword evidence="6" id="KW-1185">Reference proteome</keyword>
<feature type="coiled-coil region" evidence="3">
    <location>
        <begin position="150"/>
        <end position="177"/>
    </location>
</feature>
<evidence type="ECO:0000256" key="2">
    <source>
        <dbReference type="ARBA" id="ARBA00022729"/>
    </source>
</evidence>
<keyword evidence="3" id="KW-0175">Coiled coil</keyword>
<dbReference type="AlphaFoldDB" id="A0A420XHU9"/>
<dbReference type="EMBL" id="RBJC01000004">
    <property type="protein sequence ID" value="RKR76927.1"/>
    <property type="molecule type" value="Genomic_DNA"/>
</dbReference>
<comment type="similarity">
    <text evidence="1">Belongs to the Skp family.</text>
</comment>
<dbReference type="RefSeq" id="WP_121121173.1">
    <property type="nucleotide sequence ID" value="NZ_CP016604.1"/>
</dbReference>